<keyword evidence="2" id="KW-1185">Reference proteome</keyword>
<dbReference type="EMBL" id="OW240916">
    <property type="protein sequence ID" value="CAH2296768.1"/>
    <property type="molecule type" value="Genomic_DNA"/>
</dbReference>
<proteinExistence type="predicted"/>
<accession>A0AAD1WBS4</accession>
<name>A0AAD1WBS4_PELCU</name>
<dbReference type="AlphaFoldDB" id="A0AAD1WBS4"/>
<sequence>MPNPAAPLTIRVLRNMLRDAKSDIKAHMATELGKQIAGLKEDMEAFTSHTTQVETWISKLSNATSAQAQDIAYFHGQISTIEDELEDLNNRSRWNNIRGLPKTVTPELLIPTLRDIFKAMAPKI</sequence>
<gene>
    <name evidence="1" type="ORF">PECUL_23A029538</name>
</gene>
<reference evidence="1" key="1">
    <citation type="submission" date="2022-03" db="EMBL/GenBank/DDBJ databases">
        <authorList>
            <person name="Alioto T."/>
            <person name="Alioto T."/>
            <person name="Gomez Garrido J."/>
        </authorList>
    </citation>
    <scope>NUCLEOTIDE SEQUENCE</scope>
</reference>
<protein>
    <submittedName>
        <fullName evidence="1">Uncharacterized protein</fullName>
    </submittedName>
</protein>
<evidence type="ECO:0000313" key="1">
    <source>
        <dbReference type="EMBL" id="CAH2296768.1"/>
    </source>
</evidence>
<evidence type="ECO:0000313" key="2">
    <source>
        <dbReference type="Proteomes" id="UP001295444"/>
    </source>
</evidence>
<dbReference type="Proteomes" id="UP001295444">
    <property type="component" value="Chromosome 05"/>
</dbReference>
<organism evidence="1 2">
    <name type="scientific">Pelobates cultripes</name>
    <name type="common">Western spadefoot toad</name>
    <dbReference type="NCBI Taxonomy" id="61616"/>
    <lineage>
        <taxon>Eukaryota</taxon>
        <taxon>Metazoa</taxon>
        <taxon>Chordata</taxon>
        <taxon>Craniata</taxon>
        <taxon>Vertebrata</taxon>
        <taxon>Euteleostomi</taxon>
        <taxon>Amphibia</taxon>
        <taxon>Batrachia</taxon>
        <taxon>Anura</taxon>
        <taxon>Pelobatoidea</taxon>
        <taxon>Pelobatidae</taxon>
        <taxon>Pelobates</taxon>
    </lineage>
</organism>